<keyword evidence="3 6" id="KW-0067">ATP-binding</keyword>
<feature type="region of interest" description="Disordered" evidence="4">
    <location>
        <begin position="1"/>
        <end position="20"/>
    </location>
</feature>
<keyword evidence="2" id="KW-0547">Nucleotide-binding</keyword>
<evidence type="ECO:0000256" key="4">
    <source>
        <dbReference type="SAM" id="MobiDB-lite"/>
    </source>
</evidence>
<dbReference type="InterPro" id="IPR003439">
    <property type="entry name" value="ABC_transporter-like_ATP-bd"/>
</dbReference>
<dbReference type="PANTHER" id="PTHR42939:SF1">
    <property type="entry name" value="ABC TRANSPORTER ATP-BINDING PROTEIN ALBC-RELATED"/>
    <property type="match status" value="1"/>
</dbReference>
<protein>
    <submittedName>
        <fullName evidence="6">ABC transporter ATP-binding protein</fullName>
    </submittedName>
</protein>
<comment type="caution">
    <text evidence="6">The sequence shown here is derived from an EMBL/GenBank/DDBJ whole genome shotgun (WGS) entry which is preliminary data.</text>
</comment>
<reference evidence="6" key="1">
    <citation type="submission" date="2021-01" db="EMBL/GenBank/DDBJ databases">
        <title>Whole genome shotgun sequence of Sphaerisporangium rufum NBRC 109079.</title>
        <authorList>
            <person name="Komaki H."/>
            <person name="Tamura T."/>
        </authorList>
    </citation>
    <scope>NUCLEOTIDE SEQUENCE</scope>
    <source>
        <strain evidence="6">NBRC 109079</strain>
    </source>
</reference>
<evidence type="ECO:0000313" key="6">
    <source>
        <dbReference type="EMBL" id="GII78212.1"/>
    </source>
</evidence>
<dbReference type="InterPro" id="IPR051782">
    <property type="entry name" value="ABC_Transporter_VariousFunc"/>
</dbReference>
<dbReference type="RefSeq" id="WP_239137469.1">
    <property type="nucleotide sequence ID" value="NZ_BOOU01000046.1"/>
</dbReference>
<dbReference type="PROSITE" id="PS50893">
    <property type="entry name" value="ABC_TRANSPORTER_2"/>
    <property type="match status" value="1"/>
</dbReference>
<organism evidence="6 7">
    <name type="scientific">Sphaerisporangium rufum</name>
    <dbReference type="NCBI Taxonomy" id="1381558"/>
    <lineage>
        <taxon>Bacteria</taxon>
        <taxon>Bacillati</taxon>
        <taxon>Actinomycetota</taxon>
        <taxon>Actinomycetes</taxon>
        <taxon>Streptosporangiales</taxon>
        <taxon>Streptosporangiaceae</taxon>
        <taxon>Sphaerisporangium</taxon>
    </lineage>
</organism>
<gene>
    <name evidence="6" type="ORF">Sru01_31940</name>
</gene>
<dbReference type="GO" id="GO:0005524">
    <property type="term" value="F:ATP binding"/>
    <property type="evidence" value="ECO:0007669"/>
    <property type="project" value="UniProtKB-KW"/>
</dbReference>
<dbReference type="SMART" id="SM00382">
    <property type="entry name" value="AAA"/>
    <property type="match status" value="1"/>
</dbReference>
<dbReference type="SUPFAM" id="SSF52540">
    <property type="entry name" value="P-loop containing nucleoside triphosphate hydrolases"/>
    <property type="match status" value="1"/>
</dbReference>
<evidence type="ECO:0000256" key="3">
    <source>
        <dbReference type="ARBA" id="ARBA00022840"/>
    </source>
</evidence>
<dbReference type="InterPro" id="IPR027417">
    <property type="entry name" value="P-loop_NTPase"/>
</dbReference>
<dbReference type="EMBL" id="BOOU01000046">
    <property type="protein sequence ID" value="GII78212.1"/>
    <property type="molecule type" value="Genomic_DNA"/>
</dbReference>
<accession>A0A919R200</accession>
<sequence>MTAGRVVRLPGTPDTPAGGEPVALQTSGLGRRYGSTWALRDCTLAVPAGRVTGLVGPNGAGKTTLMHLVAGLIAPTEGAVRTEGGAAGRNETSFLAQDKPLYEGFTVAETLRLGRVLNRVWDEGPARHRLAELGIPLDRRVGRLSGGQRTQVALTLALARRPRLLVLDEPLADLDPLARHDVMRTLMAAVAEAGLTVLLSSHVVADLEGTCDRLIVVNRGRLQLSGDIDDLLAGHRLLTGPAEEAGALAARVPVIARETAGRQASLLVRGGPPLAGPRWTTRPVSLPDLVLAYLRAPDTTTGPAGPR</sequence>
<dbReference type="Pfam" id="PF00005">
    <property type="entry name" value="ABC_tran"/>
    <property type="match status" value="1"/>
</dbReference>
<keyword evidence="7" id="KW-1185">Reference proteome</keyword>
<dbReference type="PANTHER" id="PTHR42939">
    <property type="entry name" value="ABC TRANSPORTER ATP-BINDING PROTEIN ALBC-RELATED"/>
    <property type="match status" value="1"/>
</dbReference>
<dbReference type="AlphaFoldDB" id="A0A919R200"/>
<dbReference type="Gene3D" id="3.40.50.300">
    <property type="entry name" value="P-loop containing nucleotide triphosphate hydrolases"/>
    <property type="match status" value="1"/>
</dbReference>
<dbReference type="InterPro" id="IPR003593">
    <property type="entry name" value="AAA+_ATPase"/>
</dbReference>
<dbReference type="Proteomes" id="UP000655287">
    <property type="component" value="Unassembled WGS sequence"/>
</dbReference>
<dbReference type="CDD" id="cd03230">
    <property type="entry name" value="ABC_DR_subfamily_A"/>
    <property type="match status" value="1"/>
</dbReference>
<name>A0A919R200_9ACTN</name>
<evidence type="ECO:0000256" key="2">
    <source>
        <dbReference type="ARBA" id="ARBA00022741"/>
    </source>
</evidence>
<evidence type="ECO:0000256" key="1">
    <source>
        <dbReference type="ARBA" id="ARBA00022448"/>
    </source>
</evidence>
<proteinExistence type="predicted"/>
<feature type="domain" description="ABC transporter" evidence="5">
    <location>
        <begin position="24"/>
        <end position="244"/>
    </location>
</feature>
<evidence type="ECO:0000313" key="7">
    <source>
        <dbReference type="Proteomes" id="UP000655287"/>
    </source>
</evidence>
<evidence type="ECO:0000259" key="5">
    <source>
        <dbReference type="PROSITE" id="PS50893"/>
    </source>
</evidence>
<dbReference type="GO" id="GO:0016887">
    <property type="term" value="F:ATP hydrolysis activity"/>
    <property type="evidence" value="ECO:0007669"/>
    <property type="project" value="InterPro"/>
</dbReference>
<keyword evidence="1" id="KW-0813">Transport</keyword>